<evidence type="ECO:0000313" key="2">
    <source>
        <dbReference type="Proteomes" id="UP000584642"/>
    </source>
</evidence>
<keyword evidence="2" id="KW-1185">Reference proteome</keyword>
<name>A0ABX2TC13_9PROT</name>
<dbReference type="RefSeq" id="WP_180283105.1">
    <property type="nucleotide sequence ID" value="NZ_JABFDB010000011.1"/>
</dbReference>
<organism evidence="1 2">
    <name type="scientific">Azospirillum oleiclasticum</name>
    <dbReference type="NCBI Taxonomy" id="2735135"/>
    <lineage>
        <taxon>Bacteria</taxon>
        <taxon>Pseudomonadati</taxon>
        <taxon>Pseudomonadota</taxon>
        <taxon>Alphaproteobacteria</taxon>
        <taxon>Rhodospirillales</taxon>
        <taxon>Azospirillaceae</taxon>
        <taxon>Azospirillum</taxon>
    </lineage>
</organism>
<sequence>MAGLLSGCVPTGNAIMAGMAGGAPPSVKTAAYTKASADGSRVGRLMYNSAYQDVALNFIKSGKGLLEPVYELRLQSNSSFDLVPDWDATTDLHKTLSATMSLLPMSATRTYASLQLAQIKRQQAEWLTDLQRTIREEISGRVRVTGGDVLALFSGDSKQQRRALGGGFAGQLLEMADPVDKSPYAAPFYSAVLKTFETDQVSFVVSPSFELVFMQQSLNLRLAGIAATAEVLGDKLSALQRYARAGGGRNDTNILLALSSPPISDMQRAYIVSMARALSGLSMRLNWYANIAGERTALAFMSVENFRGVEQSGGRLNASLDAGRAETIVATLSTGYTPGGGGNPFIANLQPVPPEQRHLYDITQLTTIMVMKPGASMFGPIDWSRSLGNVFDVVNAMCGVLLTCVEGGPAERQDYVQLVAVGSKPKAIEALRLAGNKAPFWQPFFQCDQTAAAVSGFLADYTAESQHAVETASCHFDIARQAYASTTAARRQSTRDLTRTAAAAFADARKELKLTTGLKTRPLD</sequence>
<comment type="caution">
    <text evidence="1">The sequence shown here is derived from an EMBL/GenBank/DDBJ whole genome shotgun (WGS) entry which is preliminary data.</text>
</comment>
<reference evidence="1 2" key="1">
    <citation type="submission" date="2020-05" db="EMBL/GenBank/DDBJ databases">
        <title>Azospirillum oleiclasticum sp. nov, a nitrogen-fixing and heavy crude oil-emulsifying bacterium isolated from the crude oil of Yumen Oilfield.</title>
        <authorList>
            <person name="Wu D."/>
            <person name="Cai M."/>
            <person name="Zhang X."/>
        </authorList>
    </citation>
    <scope>NUCLEOTIDE SEQUENCE [LARGE SCALE GENOMIC DNA]</scope>
    <source>
        <strain evidence="1 2">ROY-1-1-2</strain>
    </source>
</reference>
<accession>A0ABX2TC13</accession>
<gene>
    <name evidence="1" type="ORF">HND93_16615</name>
</gene>
<proteinExistence type="predicted"/>
<evidence type="ECO:0000313" key="1">
    <source>
        <dbReference type="EMBL" id="NYZ21340.1"/>
    </source>
</evidence>
<dbReference type="Proteomes" id="UP000584642">
    <property type="component" value="Unassembled WGS sequence"/>
</dbReference>
<dbReference type="EMBL" id="JABFDB010000011">
    <property type="protein sequence ID" value="NYZ21340.1"/>
    <property type="molecule type" value="Genomic_DNA"/>
</dbReference>
<protein>
    <submittedName>
        <fullName evidence="1">Uncharacterized protein</fullName>
    </submittedName>
</protein>